<dbReference type="Proteomes" id="UP000604825">
    <property type="component" value="Unassembled WGS sequence"/>
</dbReference>
<organism evidence="2 3">
    <name type="scientific">Miscanthus lutarioriparius</name>
    <dbReference type="NCBI Taxonomy" id="422564"/>
    <lineage>
        <taxon>Eukaryota</taxon>
        <taxon>Viridiplantae</taxon>
        <taxon>Streptophyta</taxon>
        <taxon>Embryophyta</taxon>
        <taxon>Tracheophyta</taxon>
        <taxon>Spermatophyta</taxon>
        <taxon>Magnoliopsida</taxon>
        <taxon>Liliopsida</taxon>
        <taxon>Poales</taxon>
        <taxon>Poaceae</taxon>
        <taxon>PACMAD clade</taxon>
        <taxon>Panicoideae</taxon>
        <taxon>Andropogonodae</taxon>
        <taxon>Andropogoneae</taxon>
        <taxon>Saccharinae</taxon>
        <taxon>Miscanthus</taxon>
    </lineage>
</organism>
<dbReference type="InterPro" id="IPR029058">
    <property type="entry name" value="AB_hydrolase_fold"/>
</dbReference>
<evidence type="ECO:0000313" key="3">
    <source>
        <dbReference type="Proteomes" id="UP000604825"/>
    </source>
</evidence>
<sequence length="382" mass="42178">MADRSRLFREEAKVMKLGLPSEPSPKARDRHGRRGRQKPTRRRRADDGWHAAQTFAACNQDKTRMNEAAAATESPIRPTVRLDARVTRRNGNEVLWQLPPPSSPLRAALFAAPGCTIRATDFFDASPGCPRCTGLPEERRFTRAALSRGYAVLAVSSRAECWSLDDAGGGGGEDGSELAAVQSIIKWWTTEKYPQLAGLPLVGIGASSGGYFLSALAARVKFSSVAVMIAEGVYGAMAEIPTGYPPALFVHMPKDTERAQLVADSMDKLREKHVDVREIRCGDFAVSAEFLAGRVPGLSRAFADALVDVLRRKGFVDEKGFLKKDGRRTLWKEAAEEAKVLPEGFGLERHVTEELNVAYAYHEFTSLKNTEIFQWFESHMNH</sequence>
<feature type="region of interest" description="Disordered" evidence="1">
    <location>
        <begin position="1"/>
        <end position="49"/>
    </location>
</feature>
<dbReference type="PANTHER" id="PTHR35128">
    <property type="entry name" value="SECRETION-REGULATING GUANINE NUCLEOTIDE EXCHANGE FACTOR"/>
    <property type="match status" value="1"/>
</dbReference>
<dbReference type="OrthoDB" id="10022521at2759"/>
<gene>
    <name evidence="2" type="ORF">NCGR_LOCUS35072</name>
</gene>
<evidence type="ECO:0000256" key="1">
    <source>
        <dbReference type="SAM" id="MobiDB-lite"/>
    </source>
</evidence>
<feature type="compositionally biased region" description="Basic and acidic residues" evidence="1">
    <location>
        <begin position="1"/>
        <end position="14"/>
    </location>
</feature>
<dbReference type="EMBL" id="CAJGYO010000008">
    <property type="protein sequence ID" value="CAD6251322.1"/>
    <property type="molecule type" value="Genomic_DNA"/>
</dbReference>
<name>A0A811Q769_9POAL</name>
<comment type="caution">
    <text evidence="2">The sequence shown here is derived from an EMBL/GenBank/DDBJ whole genome shotgun (WGS) entry which is preliminary data.</text>
</comment>
<proteinExistence type="predicted"/>
<dbReference type="AlphaFoldDB" id="A0A811Q769"/>
<accession>A0A811Q769</accession>
<keyword evidence="3" id="KW-1185">Reference proteome</keyword>
<evidence type="ECO:0000313" key="2">
    <source>
        <dbReference type="EMBL" id="CAD6251322.1"/>
    </source>
</evidence>
<dbReference type="SUPFAM" id="SSF53474">
    <property type="entry name" value="alpha/beta-Hydrolases"/>
    <property type="match status" value="1"/>
</dbReference>
<dbReference type="PANTHER" id="PTHR35128:SF5">
    <property type="entry name" value="OS02G0230200 PROTEIN"/>
    <property type="match status" value="1"/>
</dbReference>
<reference evidence="2" key="1">
    <citation type="submission" date="2020-10" db="EMBL/GenBank/DDBJ databases">
        <authorList>
            <person name="Han B."/>
            <person name="Lu T."/>
            <person name="Zhao Q."/>
            <person name="Huang X."/>
            <person name="Zhao Y."/>
        </authorList>
    </citation>
    <scope>NUCLEOTIDE SEQUENCE</scope>
</reference>
<feature type="compositionally biased region" description="Basic residues" evidence="1">
    <location>
        <begin position="28"/>
        <end position="43"/>
    </location>
</feature>
<protein>
    <submittedName>
        <fullName evidence="2">Uncharacterized protein</fullName>
    </submittedName>
</protein>
<dbReference type="Gene3D" id="3.40.50.1820">
    <property type="entry name" value="alpha/beta hydrolase"/>
    <property type="match status" value="1"/>
</dbReference>